<dbReference type="EMBL" id="PVTH01000001">
    <property type="protein sequence ID" value="PRY55115.1"/>
    <property type="molecule type" value="Genomic_DNA"/>
</dbReference>
<evidence type="ECO:0000313" key="1">
    <source>
        <dbReference type="EMBL" id="PRY55115.1"/>
    </source>
</evidence>
<protein>
    <submittedName>
        <fullName evidence="1">Uncharacterized protein</fullName>
    </submittedName>
</protein>
<reference evidence="1 2" key="1">
    <citation type="submission" date="2018-03" db="EMBL/GenBank/DDBJ databases">
        <title>Genomic Encyclopedia of Type Strains, Phase III (KMG-III): the genomes of soil and plant-associated and newly described type strains.</title>
        <authorList>
            <person name="Whitman W."/>
        </authorList>
    </citation>
    <scope>NUCLEOTIDE SEQUENCE [LARGE SCALE GENOMIC DNA]</scope>
    <source>
        <strain evidence="1 2">CGMCC 1.9313</strain>
    </source>
</reference>
<dbReference type="AlphaFoldDB" id="A0A2T0UAZ9"/>
<accession>A0A2T0UAZ9</accession>
<evidence type="ECO:0000313" key="2">
    <source>
        <dbReference type="Proteomes" id="UP000238034"/>
    </source>
</evidence>
<comment type="caution">
    <text evidence="1">The sequence shown here is derived from an EMBL/GenBank/DDBJ whole genome shotgun (WGS) entry which is preliminary data.</text>
</comment>
<keyword evidence="2" id="KW-1185">Reference proteome</keyword>
<proteinExistence type="predicted"/>
<sequence length="47" mass="5408">MKKVTATTNIDKLTQGFDMQLMEILKADLKNYKNKINKQTHTIKQAA</sequence>
<organism evidence="1 2">
    <name type="scientific">Arcticibacter pallidicorallinus</name>
    <dbReference type="NCBI Taxonomy" id="1259464"/>
    <lineage>
        <taxon>Bacteria</taxon>
        <taxon>Pseudomonadati</taxon>
        <taxon>Bacteroidota</taxon>
        <taxon>Sphingobacteriia</taxon>
        <taxon>Sphingobacteriales</taxon>
        <taxon>Sphingobacteriaceae</taxon>
        <taxon>Arcticibacter</taxon>
    </lineage>
</organism>
<dbReference type="Proteomes" id="UP000238034">
    <property type="component" value="Unassembled WGS sequence"/>
</dbReference>
<name>A0A2T0UAZ9_9SPHI</name>
<dbReference type="RefSeq" id="WP_181276638.1">
    <property type="nucleotide sequence ID" value="NZ_PVTH01000001.1"/>
</dbReference>
<gene>
    <name evidence="1" type="ORF">B0I27_10180</name>
</gene>